<name>A0A167PW23_9HYPO</name>
<gene>
    <name evidence="6" type="ORF">SPI_07464</name>
</gene>
<evidence type="ECO:0000256" key="1">
    <source>
        <dbReference type="ARBA" id="ARBA00013134"/>
    </source>
</evidence>
<accession>A0A167PW23</accession>
<dbReference type="PANTHER" id="PTHR48094:SF11">
    <property type="entry name" value="GLUTATHIONE-INDEPENDENT GLYOXALASE HSP31-RELATED"/>
    <property type="match status" value="1"/>
</dbReference>
<keyword evidence="2" id="KW-0346">Stress response</keyword>
<dbReference type="CDD" id="cd03141">
    <property type="entry name" value="GATase1_Hsp31_like"/>
    <property type="match status" value="1"/>
</dbReference>
<dbReference type="GO" id="GO:0019243">
    <property type="term" value="P:methylglyoxal catabolic process to D-lactate via S-lactoyl-glutathione"/>
    <property type="evidence" value="ECO:0007669"/>
    <property type="project" value="TreeGrafter"/>
</dbReference>
<dbReference type="EMBL" id="AZHD01000015">
    <property type="protein sequence ID" value="OAA57083.1"/>
    <property type="molecule type" value="Genomic_DNA"/>
</dbReference>
<dbReference type="GO" id="GO:0019172">
    <property type="term" value="F:glyoxalase III activity"/>
    <property type="evidence" value="ECO:0007669"/>
    <property type="project" value="UniProtKB-EC"/>
</dbReference>
<dbReference type="InterPro" id="IPR029062">
    <property type="entry name" value="Class_I_gatase-like"/>
</dbReference>
<reference evidence="6 7" key="1">
    <citation type="journal article" date="2016" name="Genome Biol. Evol.">
        <title>Divergent and convergent evolution of fungal pathogenicity.</title>
        <authorList>
            <person name="Shang Y."/>
            <person name="Xiao G."/>
            <person name="Zheng P."/>
            <person name="Cen K."/>
            <person name="Zhan S."/>
            <person name="Wang C."/>
        </authorList>
    </citation>
    <scope>NUCLEOTIDE SEQUENCE [LARGE SCALE GENOMIC DNA]</scope>
    <source>
        <strain evidence="6 7">RCEF 264</strain>
    </source>
</reference>
<organism evidence="6 7">
    <name type="scientific">Niveomyces insectorum RCEF 264</name>
    <dbReference type="NCBI Taxonomy" id="1081102"/>
    <lineage>
        <taxon>Eukaryota</taxon>
        <taxon>Fungi</taxon>
        <taxon>Dikarya</taxon>
        <taxon>Ascomycota</taxon>
        <taxon>Pezizomycotina</taxon>
        <taxon>Sordariomycetes</taxon>
        <taxon>Hypocreomycetidae</taxon>
        <taxon>Hypocreales</taxon>
        <taxon>Cordycipitaceae</taxon>
        <taxon>Niveomyces</taxon>
    </lineage>
</organism>
<comment type="catalytic activity">
    <reaction evidence="5">
        <text>methylglyoxal + H2O = (R)-lactate + H(+)</text>
        <dbReference type="Rhea" id="RHEA:27754"/>
        <dbReference type="ChEBI" id="CHEBI:15377"/>
        <dbReference type="ChEBI" id="CHEBI:15378"/>
        <dbReference type="ChEBI" id="CHEBI:16004"/>
        <dbReference type="ChEBI" id="CHEBI:17158"/>
        <dbReference type="EC" id="4.2.1.130"/>
    </reaction>
</comment>
<dbReference type="EC" id="4.2.1.130" evidence="1"/>
<dbReference type="AlphaFoldDB" id="A0A167PW23"/>
<evidence type="ECO:0000256" key="2">
    <source>
        <dbReference type="ARBA" id="ARBA00023016"/>
    </source>
</evidence>
<dbReference type="PANTHER" id="PTHR48094">
    <property type="entry name" value="PROTEIN/NUCLEIC ACID DEGLYCASE DJ-1-RELATED"/>
    <property type="match status" value="1"/>
</dbReference>
<dbReference type="GO" id="GO:0005737">
    <property type="term" value="C:cytoplasm"/>
    <property type="evidence" value="ECO:0007669"/>
    <property type="project" value="TreeGrafter"/>
</dbReference>
<proteinExistence type="inferred from homology"/>
<keyword evidence="3" id="KW-0456">Lyase</keyword>
<evidence type="ECO:0000256" key="3">
    <source>
        <dbReference type="ARBA" id="ARBA00023239"/>
    </source>
</evidence>
<evidence type="ECO:0000256" key="4">
    <source>
        <dbReference type="ARBA" id="ARBA00038493"/>
    </source>
</evidence>
<sequence length="219" mass="23777">MPPRKILVVLSSHDKIDSLDKPTGWFLPEFAHPYDLFAKAGFVVDVASPKGGKPPIDPNSLKDLKKDTVSDDFFENKVEVYGQTTPLVEIAKDANVAAATASKYDALFYPGGHGPLYDLAGDQYSHNLVAAFALQNKISLLAGRRVNGFTDEEERAVGLDHAVPFLVEKRLREIGAHFESAPAFQEKVVVDGNLITGQNPASAHAVGRAIVDELQRLGK</sequence>
<dbReference type="OrthoDB" id="543156at2759"/>
<dbReference type="Proteomes" id="UP000076874">
    <property type="component" value="Unassembled WGS sequence"/>
</dbReference>
<dbReference type="InterPro" id="IPR050325">
    <property type="entry name" value="Prot/Nucl_acid_deglycase"/>
</dbReference>
<comment type="caution">
    <text evidence="6">The sequence shown here is derived from an EMBL/GenBank/DDBJ whole genome shotgun (WGS) entry which is preliminary data.</text>
</comment>
<dbReference type="Pfam" id="PF17124">
    <property type="entry name" value="ThiJ_like"/>
    <property type="match status" value="1"/>
</dbReference>
<evidence type="ECO:0000313" key="7">
    <source>
        <dbReference type="Proteomes" id="UP000076874"/>
    </source>
</evidence>
<evidence type="ECO:0000313" key="6">
    <source>
        <dbReference type="EMBL" id="OAA57083.1"/>
    </source>
</evidence>
<dbReference type="STRING" id="1081102.A0A167PW23"/>
<protein>
    <recommendedName>
        <fullName evidence="1">D-lactate dehydratase</fullName>
        <ecNumber evidence="1">4.2.1.130</ecNumber>
    </recommendedName>
</protein>
<dbReference type="SUPFAM" id="SSF52317">
    <property type="entry name" value="Class I glutamine amidotransferase-like"/>
    <property type="match status" value="1"/>
</dbReference>
<keyword evidence="7" id="KW-1185">Reference proteome</keyword>
<evidence type="ECO:0000256" key="5">
    <source>
        <dbReference type="ARBA" id="ARBA00048082"/>
    </source>
</evidence>
<comment type="similarity">
    <text evidence="4">Belongs to the peptidase C56 family. HSP31-like subfamily.</text>
</comment>
<dbReference type="InterPro" id="IPR032633">
    <property type="entry name" value="ThiJ-like"/>
</dbReference>
<dbReference type="Gene3D" id="3.40.50.880">
    <property type="match status" value="1"/>
</dbReference>